<evidence type="ECO:0000313" key="2">
    <source>
        <dbReference type="EMBL" id="CUG88975.1"/>
    </source>
</evidence>
<proteinExistence type="predicted"/>
<evidence type="ECO:0000256" key="1">
    <source>
        <dbReference type="SAM" id="MobiDB-lite"/>
    </source>
</evidence>
<accession>A0A0S4JG20</accession>
<dbReference type="CDD" id="cd22958">
    <property type="entry name" value="DD_DPY30_SDC1-like"/>
    <property type="match status" value="1"/>
</dbReference>
<dbReference type="VEuPathDB" id="TriTrypDB:BSAL_18585"/>
<dbReference type="InterPro" id="IPR007858">
    <property type="entry name" value="Dpy-30_motif"/>
</dbReference>
<dbReference type="Proteomes" id="UP000051952">
    <property type="component" value="Unassembled WGS sequence"/>
</dbReference>
<feature type="compositionally biased region" description="Polar residues" evidence="1">
    <location>
        <begin position="1062"/>
        <end position="1076"/>
    </location>
</feature>
<feature type="region of interest" description="Disordered" evidence="1">
    <location>
        <begin position="584"/>
        <end position="616"/>
    </location>
</feature>
<keyword evidence="3" id="KW-1185">Reference proteome</keyword>
<feature type="region of interest" description="Disordered" evidence="1">
    <location>
        <begin position="910"/>
        <end position="943"/>
    </location>
</feature>
<name>A0A0S4JG20_BODSA</name>
<sequence>MSSPTVAETPDPATSFGVLGVPTYLNESLKGVVTSGLKELMHQHPENPIGFLADFVKRHGSAFKDDAFEVILGQPDNGSKKNLRSQVPPSPIVTPGTTNIDPSSSALIKVKMENLCQRQRRGASAAVYKRVSNVPLYGVETPNALELQRSLDAVNAAYPEASVINVIVEPPTVRESLVFCLGAPFISNLPEVLEQAYRRSAEKERDARAEAAATDAVTLNEFDATTLNAAAATATRRDSSLQFSTSGHVPSLSDATKQLFETLGHKRRPQTFPEIQQSLTSKAPLRYTYLPVEDNYEGTALHDVLDQTIGLDDDINLLVPALVVSFRRPRASMYHRILSLCAALLRPLEEVRVFKGIEKAIAETSTNAYTFMYHDFQIYWNKVLDARDRRDKQRIQKEADRKQAAHEARVAAAREAAAVAAAAAAANGGTEPEKLAPHPPQQDAAKYGSKHGSMRNLTQAQQQQQELIALHLPPLPPPSAQEVEARKRLVAARTNRRQQEDSEFIETMKITRHHCVCRIQRLFRKWRARARRALMEQELKASETSGAAVRPEVEAYRELMQEPPYVGPAFLRRAQHQLRSAHGELFSTLPPPPPVPARRKKHYAPQRSPIPAQYEDDVSSDDERWIEHITMIPDPSQLNRSVFFNSLARLKRCDTSAGNEMLNEALDIQSRFCGVGGLQRRAYRQMVFSSIDLLHIGYVELAHRKLLPSTGCTSFTQYIHKFHKDVLTWYASPHAVASSTSMTGDPVPLLHGPEHPLKDRLLYISLDTPAYLPWGNEEMDTTLSIRTSLTTGGPRYLTRTSRHLYFVPEYLDRGRWINAVQHLADDDKHEKIVWYSVSEDPYVYINGRAFVLAKRPTEQRVDGVLKHLTVEPTVVPTKQLTSPLVPVTSGAKLMSPTAVSSAALGNPALRSSISNPTAGGGPRFSRASAASQSPQDAGLTGVQDVSEPLSGAATKTYPQFGASITELENAVRIELHQAAVSNSGLISFCATPNIADIAARREAGAAAPHPPQPSSQNVSHPPSAQPSQYSIVIPALTTSVENAALQANVVAGQHHHHHQQQDSGSPNNNSGKDSTYDITIVAGGASTVFTAGAEPPESISPQAGSPVRLGSESFYEGYFTDSYSADAVVVRTWNINPKVEESTSRSNVGGVGGGVSAALGNRASNEGGAGSFQKGESSGVGGRSLRRKLGSKSNMETASQRRSMLDLNQRPSGSGDEKTGGGNTSGQHNGGGGAGGGGGAMSASFEPAPLVATPHQIAATVGAQDSINRFQFEMLRHSIQRCAGDDFLLPYSHFISSIFESATSGACIVIAMSDDASFFFGATAAIIDSAVRSAKAAMMPSGISVETSVDLNSPEDLGMPVAVAHHGVDAVVAHVTYALDLIPALRVLLRLIVAATESTKCTSLSSLTSVLDVAFFKCGIQAQMSQRLESLKRTAEGAKDRPIVREAIRELCQQIETFTWLVLLAVFLNEFAESIGGGVVVPKPSFETWLSSPRWKPVRDWMIDIDPWQEDEGAASSTTSSGVNVPISPDIHHTQYTNLYKRWTEVSYVSVAH</sequence>
<feature type="region of interest" description="Disordered" evidence="1">
    <location>
        <begin position="1002"/>
        <end position="1026"/>
    </location>
</feature>
<organism evidence="2 3">
    <name type="scientific">Bodo saltans</name>
    <name type="common">Flagellated protozoan</name>
    <dbReference type="NCBI Taxonomy" id="75058"/>
    <lineage>
        <taxon>Eukaryota</taxon>
        <taxon>Discoba</taxon>
        <taxon>Euglenozoa</taxon>
        <taxon>Kinetoplastea</taxon>
        <taxon>Metakinetoplastina</taxon>
        <taxon>Eubodonida</taxon>
        <taxon>Bodonidae</taxon>
        <taxon>Bodo</taxon>
    </lineage>
</organism>
<feature type="compositionally biased region" description="Polar residues" evidence="1">
    <location>
        <begin position="1014"/>
        <end position="1026"/>
    </location>
</feature>
<dbReference type="EMBL" id="CYKH01001692">
    <property type="protein sequence ID" value="CUG88975.1"/>
    <property type="molecule type" value="Genomic_DNA"/>
</dbReference>
<dbReference type="OrthoDB" id="241982at2759"/>
<dbReference type="Pfam" id="PF05186">
    <property type="entry name" value="Dpy-30"/>
    <property type="match status" value="1"/>
</dbReference>
<feature type="compositionally biased region" description="Gly residues" evidence="1">
    <location>
        <begin position="1220"/>
        <end position="1240"/>
    </location>
</feature>
<feature type="region of interest" description="Disordered" evidence="1">
    <location>
        <begin position="423"/>
        <end position="462"/>
    </location>
</feature>
<feature type="region of interest" description="Disordered" evidence="1">
    <location>
        <begin position="1162"/>
        <end position="1242"/>
    </location>
</feature>
<gene>
    <name evidence="2" type="ORF">BSAL_18585</name>
</gene>
<feature type="region of interest" description="Disordered" evidence="1">
    <location>
        <begin position="1051"/>
        <end position="1076"/>
    </location>
</feature>
<evidence type="ECO:0000313" key="3">
    <source>
        <dbReference type="Proteomes" id="UP000051952"/>
    </source>
</evidence>
<reference evidence="3" key="1">
    <citation type="submission" date="2015-09" db="EMBL/GenBank/DDBJ databases">
        <authorList>
            <consortium name="Pathogen Informatics"/>
        </authorList>
    </citation>
    <scope>NUCLEOTIDE SEQUENCE [LARGE SCALE GENOMIC DNA]</scope>
    <source>
        <strain evidence="3">Lake Konstanz</strain>
    </source>
</reference>
<protein>
    <submittedName>
        <fullName evidence="2">Uncharacterized protein</fullName>
    </submittedName>
</protein>
<feature type="compositionally biased region" description="Polar residues" evidence="1">
    <location>
        <begin position="1191"/>
        <end position="1202"/>
    </location>
</feature>
<dbReference type="Gene3D" id="1.20.890.10">
    <property type="entry name" value="cAMP-dependent protein kinase regulatory subunit, dimerization-anchoring domain"/>
    <property type="match status" value="1"/>
</dbReference>